<dbReference type="RefSeq" id="WP_131568244.1">
    <property type="nucleotide sequence ID" value="NZ_JAINFK010000002.1"/>
</dbReference>
<dbReference type="Pfam" id="PF13505">
    <property type="entry name" value="OMP_b-brl"/>
    <property type="match status" value="1"/>
</dbReference>
<evidence type="ECO:0000256" key="2">
    <source>
        <dbReference type="ARBA" id="ARBA00022729"/>
    </source>
</evidence>
<dbReference type="InterPro" id="IPR051692">
    <property type="entry name" value="OMP-like"/>
</dbReference>
<dbReference type="Gene3D" id="2.40.160.20">
    <property type="match status" value="1"/>
</dbReference>
<dbReference type="InterPro" id="IPR027385">
    <property type="entry name" value="Beta-barrel_OMP"/>
</dbReference>
<evidence type="ECO:0000256" key="3">
    <source>
        <dbReference type="ARBA" id="ARBA00023136"/>
    </source>
</evidence>
<evidence type="ECO:0000256" key="4">
    <source>
        <dbReference type="ARBA" id="ARBA00023237"/>
    </source>
</evidence>
<evidence type="ECO:0000313" key="9">
    <source>
        <dbReference type="Proteomes" id="UP000291301"/>
    </source>
</evidence>
<evidence type="ECO:0000256" key="1">
    <source>
        <dbReference type="ARBA" id="ARBA00004442"/>
    </source>
</evidence>
<gene>
    <name evidence="8" type="ORF">E0D97_09620</name>
</gene>
<dbReference type="SUPFAM" id="SSF56925">
    <property type="entry name" value="OMPA-like"/>
    <property type="match status" value="1"/>
</dbReference>
<name>A0A4R0PDP7_9HYPH</name>
<feature type="chain" id="PRO_5020684370" evidence="6">
    <location>
        <begin position="24"/>
        <end position="213"/>
    </location>
</feature>
<feature type="signal peptide" evidence="6">
    <location>
        <begin position="1"/>
        <end position="23"/>
    </location>
</feature>
<dbReference type="AlphaFoldDB" id="A0A4R0PDP7"/>
<comment type="caution">
    <text evidence="8">The sequence shown here is derived from an EMBL/GenBank/DDBJ whole genome shotgun (WGS) entry which is preliminary data.</text>
</comment>
<evidence type="ECO:0000259" key="7">
    <source>
        <dbReference type="Pfam" id="PF13505"/>
    </source>
</evidence>
<comment type="similarity">
    <text evidence="5">Belongs to the Omp25/RopB family.</text>
</comment>
<organism evidence="8 9">
    <name type="scientific">Oricola cellulosilytica</name>
    <dbReference type="NCBI Taxonomy" id="1429082"/>
    <lineage>
        <taxon>Bacteria</taxon>
        <taxon>Pseudomonadati</taxon>
        <taxon>Pseudomonadota</taxon>
        <taxon>Alphaproteobacteria</taxon>
        <taxon>Hyphomicrobiales</taxon>
        <taxon>Ahrensiaceae</taxon>
        <taxon>Oricola</taxon>
    </lineage>
</organism>
<evidence type="ECO:0000256" key="6">
    <source>
        <dbReference type="SAM" id="SignalP"/>
    </source>
</evidence>
<comment type="subcellular location">
    <subcellularLocation>
        <location evidence="1">Cell outer membrane</location>
    </subcellularLocation>
</comment>
<accession>A0A4R0PDP7</accession>
<dbReference type="PANTHER" id="PTHR34001:SF3">
    <property type="entry name" value="BLL7405 PROTEIN"/>
    <property type="match status" value="1"/>
</dbReference>
<keyword evidence="9" id="KW-1185">Reference proteome</keyword>
<dbReference type="EMBL" id="SJST01000003">
    <property type="protein sequence ID" value="TCD14325.1"/>
    <property type="molecule type" value="Genomic_DNA"/>
</dbReference>
<keyword evidence="2 6" id="KW-0732">Signal</keyword>
<reference evidence="8 9" key="1">
    <citation type="journal article" date="2015" name="Antonie Van Leeuwenhoek">
        <title>Oricola cellulosilytica gen. nov., sp. nov., a cellulose-degrading bacterium of the family Phyllobacteriaceae isolated from surface seashore water, and emended descriptions of Mesorhizobium loti and Phyllobacterium myrsinacearum.</title>
        <authorList>
            <person name="Hameed A."/>
            <person name="Shahina M."/>
            <person name="Lai W.A."/>
            <person name="Lin S.Y."/>
            <person name="Young L.S."/>
            <person name="Liu Y.C."/>
            <person name="Hsu Y.H."/>
            <person name="Young C.C."/>
        </authorList>
    </citation>
    <scope>NUCLEOTIDE SEQUENCE [LARGE SCALE GENOMIC DNA]</scope>
    <source>
        <strain evidence="8 9">KCTC 52183</strain>
    </source>
</reference>
<evidence type="ECO:0000313" key="8">
    <source>
        <dbReference type="EMBL" id="TCD14325.1"/>
    </source>
</evidence>
<dbReference type="OrthoDB" id="9815357at2"/>
<evidence type="ECO:0000256" key="5">
    <source>
        <dbReference type="ARBA" id="ARBA00038306"/>
    </source>
</evidence>
<dbReference type="InterPro" id="IPR011250">
    <property type="entry name" value="OMP/PagP_B-barrel"/>
</dbReference>
<feature type="domain" description="Outer membrane protein beta-barrel" evidence="7">
    <location>
        <begin position="35"/>
        <end position="213"/>
    </location>
</feature>
<keyword evidence="4" id="KW-0998">Cell outer membrane</keyword>
<protein>
    <submittedName>
        <fullName evidence="8">Porin family protein</fullName>
    </submittedName>
</protein>
<proteinExistence type="inferred from homology"/>
<dbReference type="PANTHER" id="PTHR34001">
    <property type="entry name" value="BLL7405 PROTEIN"/>
    <property type="match status" value="1"/>
</dbReference>
<sequence>MHNLSKLAGGVAIAALLGNAALAADAVEAPPAPPVAAVEYAPAATWSGVYVGAFGGYNWGNFDSTVGDIDADGFNGGAFAGYNLQNGAVVYGLEGDIGYSGADGSLAGVSADQGVFGSLRGRIGYAFDPVLIYGTAGVAATRAEFSSATGTDENTHIGWTVGAGADTLITENVFGRLEYRYTDYQSQDYTLGATTVSSGFDTHTINAGIGVKF</sequence>
<keyword evidence="3" id="KW-0472">Membrane</keyword>
<dbReference type="GO" id="GO:0009279">
    <property type="term" value="C:cell outer membrane"/>
    <property type="evidence" value="ECO:0007669"/>
    <property type="project" value="UniProtKB-SubCell"/>
</dbReference>
<dbReference type="Proteomes" id="UP000291301">
    <property type="component" value="Unassembled WGS sequence"/>
</dbReference>